<accession>A0A1N7FCB2</accession>
<dbReference type="EMBL" id="FTNR01000006">
    <property type="protein sequence ID" value="SIR97940.1"/>
    <property type="molecule type" value="Genomic_DNA"/>
</dbReference>
<sequence length="352" mass="37222">MNASVFSRRECRAFYLYMFYQNHRLMVSRRSLARNALALVCGGFLSTGVGTATQSRSIPTTGWYDASAVADAATTAVAAADPAVVESVGVPDPIESVLTDARARARSVSLGDVEYVRGSVAIDGTTIAGGCAAAVGSFDTQAVEAELRDHERGFTSVGSRRRRDDAEQFVATDDPYAVALESSTLRVGYGRTRARAMKHLDAALADDSRGQPRTRTPTASYGSLPSLLNGDAVAYADLGPKTRAFLTERAADRSESLAAVVEAASAIGCSLRVGSARSRLRYGIVTGPSRLSRETIDALVDEATTGDHALTEPTIHRSGRTVVVDAAVETPSLWAAHEQFAVDSPQPSMSAD</sequence>
<protein>
    <submittedName>
        <fullName evidence="1">Uncharacterized protein</fullName>
    </submittedName>
</protein>
<evidence type="ECO:0000313" key="1">
    <source>
        <dbReference type="EMBL" id="SIR97940.1"/>
    </source>
</evidence>
<keyword evidence="2" id="KW-1185">Reference proteome</keyword>
<dbReference type="STRING" id="308853.SAMN05421752_106189"/>
<dbReference type="AlphaFoldDB" id="A0A1N7FCB2"/>
<gene>
    <name evidence="1" type="ORF">SAMN05421752_106189</name>
</gene>
<name>A0A1N7FCB2_9EURY</name>
<proteinExistence type="predicted"/>
<reference evidence="2" key="1">
    <citation type="submission" date="2017-01" db="EMBL/GenBank/DDBJ databases">
        <authorList>
            <person name="Varghese N."/>
            <person name="Submissions S."/>
        </authorList>
    </citation>
    <scope>NUCLEOTIDE SEQUENCE [LARGE SCALE GENOMIC DNA]</scope>
    <source>
        <strain evidence="2">type strain: HArc-</strain>
    </source>
</reference>
<evidence type="ECO:0000313" key="2">
    <source>
        <dbReference type="Proteomes" id="UP000185936"/>
    </source>
</evidence>
<dbReference type="Proteomes" id="UP000185936">
    <property type="component" value="Unassembled WGS sequence"/>
</dbReference>
<organism evidence="1 2">
    <name type="scientific">Natronorubrum thiooxidans</name>
    <dbReference type="NCBI Taxonomy" id="308853"/>
    <lineage>
        <taxon>Archaea</taxon>
        <taxon>Methanobacteriati</taxon>
        <taxon>Methanobacteriota</taxon>
        <taxon>Stenosarchaea group</taxon>
        <taxon>Halobacteria</taxon>
        <taxon>Halobacteriales</taxon>
        <taxon>Natrialbaceae</taxon>
        <taxon>Natronorubrum</taxon>
    </lineage>
</organism>